<evidence type="ECO:0000313" key="4">
    <source>
        <dbReference type="WBParaSite" id="NBR_0002043401-mRNA-1"/>
    </source>
</evidence>
<name>A0A0N4YT62_NIPBR</name>
<dbReference type="PANTHER" id="PTHR36520:SF4">
    <property type="entry name" value="DUF3421 DOMAIN-CONTAINING PROTEIN"/>
    <property type="match status" value="1"/>
</dbReference>
<organism evidence="4">
    <name type="scientific">Nippostrongylus brasiliensis</name>
    <name type="common">Rat hookworm</name>
    <dbReference type="NCBI Taxonomy" id="27835"/>
    <lineage>
        <taxon>Eukaryota</taxon>
        <taxon>Metazoa</taxon>
        <taxon>Ecdysozoa</taxon>
        <taxon>Nematoda</taxon>
        <taxon>Chromadorea</taxon>
        <taxon>Rhabditida</taxon>
        <taxon>Rhabditina</taxon>
        <taxon>Rhabditomorpha</taxon>
        <taxon>Strongyloidea</taxon>
        <taxon>Heligmosomidae</taxon>
        <taxon>Nippostrongylus</taxon>
    </lineage>
</organism>
<proteinExistence type="predicted"/>
<keyword evidence="1" id="KW-0732">Signal</keyword>
<keyword evidence="3" id="KW-1185">Reference proteome</keyword>
<dbReference type="EMBL" id="UYSL01025137">
    <property type="protein sequence ID" value="VDL84172.1"/>
    <property type="molecule type" value="Genomic_DNA"/>
</dbReference>
<dbReference type="AlphaFoldDB" id="A0A0N4YT62"/>
<evidence type="ECO:0000256" key="1">
    <source>
        <dbReference type="SAM" id="SignalP"/>
    </source>
</evidence>
<gene>
    <name evidence="2" type="ORF">NBR_LOCUS20435</name>
</gene>
<reference evidence="4" key="1">
    <citation type="submission" date="2017-02" db="UniProtKB">
        <authorList>
            <consortium name="WormBaseParasite"/>
        </authorList>
    </citation>
    <scope>IDENTIFICATION</scope>
</reference>
<dbReference type="STRING" id="27835.A0A0N4YT62"/>
<protein>
    <submittedName>
        <fullName evidence="4">SLBB domain-containing protein</fullName>
    </submittedName>
</protein>
<dbReference type="PANTHER" id="PTHR36520">
    <property type="entry name" value="PROTEIN CBG13000-RELATED"/>
    <property type="match status" value="1"/>
</dbReference>
<evidence type="ECO:0000313" key="2">
    <source>
        <dbReference type="EMBL" id="VDL84172.1"/>
    </source>
</evidence>
<feature type="chain" id="PRO_5043126001" evidence="1">
    <location>
        <begin position="22"/>
        <end position="152"/>
    </location>
</feature>
<dbReference type="WBParaSite" id="NBR_0002043401-mRNA-1">
    <property type="protein sequence ID" value="NBR_0002043401-mRNA-1"/>
    <property type="gene ID" value="NBR_0002043401"/>
</dbReference>
<dbReference type="Proteomes" id="UP000271162">
    <property type="component" value="Unassembled WGS sequence"/>
</dbReference>
<feature type="signal peptide" evidence="1">
    <location>
        <begin position="1"/>
        <end position="21"/>
    </location>
</feature>
<sequence>MRLAAWLAVTAFSVTNLECSAQRRFRRQAYPPNPAPFQPRVEDYNLPPKFNNGLDVNPGTRVTVDGNLNVPILGWGIWDYKGELILQVSGVKVGRPNTRVGFGSLQRPTNVLGISADTLATLARDGNFNQARGLWTISLLAIWHPTAAVKSE</sequence>
<reference evidence="2 3" key="2">
    <citation type="submission" date="2018-11" db="EMBL/GenBank/DDBJ databases">
        <authorList>
            <consortium name="Pathogen Informatics"/>
        </authorList>
    </citation>
    <scope>NUCLEOTIDE SEQUENCE [LARGE SCALE GENOMIC DNA]</scope>
</reference>
<accession>A0A0N4YT62</accession>
<evidence type="ECO:0000313" key="3">
    <source>
        <dbReference type="Proteomes" id="UP000271162"/>
    </source>
</evidence>